<feature type="domain" description="Peptidase S8/S53" evidence="6">
    <location>
        <begin position="132"/>
        <end position="389"/>
    </location>
</feature>
<dbReference type="InterPro" id="IPR023828">
    <property type="entry name" value="Peptidase_S8_Ser-AS"/>
</dbReference>
<dbReference type="AlphaFoldDB" id="A0A0N4VCH2"/>
<evidence type="ECO:0000256" key="5">
    <source>
        <dbReference type="PROSITE-ProRule" id="PRU01240"/>
    </source>
</evidence>
<keyword evidence="4 5" id="KW-0720">Serine protease</keyword>
<dbReference type="WBParaSite" id="EVEC_0000826701-mRNA-1">
    <property type="protein sequence ID" value="EVEC_0000826701-mRNA-1"/>
    <property type="gene ID" value="EVEC_0000826701"/>
</dbReference>
<dbReference type="Pfam" id="PF23090">
    <property type="entry name" value="MBTPS1_4th"/>
    <property type="match status" value="1"/>
</dbReference>
<dbReference type="InterPro" id="IPR036852">
    <property type="entry name" value="Peptidase_S8/S53_dom_sf"/>
</dbReference>
<dbReference type="SUPFAM" id="SSF52743">
    <property type="entry name" value="Subtilisin-like"/>
    <property type="match status" value="1"/>
</dbReference>
<organism evidence="11">
    <name type="scientific">Enterobius vermicularis</name>
    <name type="common">Human pinworm</name>
    <dbReference type="NCBI Taxonomy" id="51028"/>
    <lineage>
        <taxon>Eukaryota</taxon>
        <taxon>Metazoa</taxon>
        <taxon>Ecdysozoa</taxon>
        <taxon>Nematoda</taxon>
        <taxon>Chromadorea</taxon>
        <taxon>Rhabditida</taxon>
        <taxon>Spirurina</taxon>
        <taxon>Oxyuridomorpha</taxon>
        <taxon>Oxyuroidea</taxon>
        <taxon>Oxyuridae</taxon>
        <taxon>Enterobius</taxon>
    </lineage>
</organism>
<dbReference type="InterPro" id="IPR022398">
    <property type="entry name" value="Peptidase_S8_His-AS"/>
</dbReference>
<dbReference type="PANTHER" id="PTHR43806:SF7">
    <property type="entry name" value="MEMBRANE-BOUND TRANSCRIPTION FACTOR SITE-1 PROTEASE"/>
    <property type="match status" value="1"/>
</dbReference>
<dbReference type="Pfam" id="PF23094">
    <property type="entry name" value="MBTPS1_3rd"/>
    <property type="match status" value="1"/>
</dbReference>
<feature type="active site" description="Charge relay system" evidence="5">
    <location>
        <position position="141"/>
    </location>
</feature>
<dbReference type="PRINTS" id="PR00723">
    <property type="entry name" value="SUBTILISIN"/>
</dbReference>
<feature type="active site" description="Charge relay system" evidence="5">
    <location>
        <position position="338"/>
    </location>
</feature>
<evidence type="ECO:0000259" key="6">
    <source>
        <dbReference type="Pfam" id="PF00082"/>
    </source>
</evidence>
<protein>
    <submittedName>
        <fullName evidence="11">Peptidase_S8 domain-containing protein</fullName>
    </submittedName>
</protein>
<dbReference type="GO" id="GO:0006508">
    <property type="term" value="P:proteolysis"/>
    <property type="evidence" value="ECO:0007669"/>
    <property type="project" value="UniProtKB-KW"/>
</dbReference>
<dbReference type="STRING" id="51028.A0A0N4VCH2"/>
<feature type="domain" description="MBTPS1 fourth" evidence="7">
    <location>
        <begin position="521"/>
        <end position="792"/>
    </location>
</feature>
<proteinExistence type="inferred from homology"/>
<evidence type="ECO:0000313" key="11">
    <source>
        <dbReference type="WBParaSite" id="EVEC_0000826701-mRNA-1"/>
    </source>
</evidence>
<dbReference type="Pfam" id="PF00082">
    <property type="entry name" value="Peptidase_S8"/>
    <property type="match status" value="1"/>
</dbReference>
<evidence type="ECO:0000256" key="2">
    <source>
        <dbReference type="ARBA" id="ARBA00022670"/>
    </source>
</evidence>
<dbReference type="OrthoDB" id="1740355at2759"/>
<reference evidence="11" key="1">
    <citation type="submission" date="2017-02" db="UniProtKB">
        <authorList>
            <consortium name="WormBaseParasite"/>
        </authorList>
    </citation>
    <scope>IDENTIFICATION</scope>
</reference>
<dbReference type="PROSITE" id="PS00138">
    <property type="entry name" value="SUBTILASE_SER"/>
    <property type="match status" value="1"/>
</dbReference>
<sequence>MAYLGSFLLTYDGYYDRDSRLAFLSEHIGIIIYSVENRPNVLSDFDVVEFNQTDTEYVREAVKRLPRIRRISDNTKFTSFNRTRQLKARRGTLGKLEIYQITSYLNASKLWDMVIPLKCSLLFGSSKWVFLGQGVRVAVFDTGLAENYPHIRHIAERTDWTNEQTADDGLGHGTFVTGVIASSNPKCLGFAPAASVYVYKVFTKKQISYTSWFLDAFNHAILRNINVLNLSIGGPDFTDLPFMDKVWELTANGIILISAIGNDGPRFGTLNNPADQMDVIGVGGINADSKIAHFSSRGMTTWELPGGYGRLKPDIVTYGASVYASALDGGCRSLSGTSVASPVVAGAVALMLSGIKDRRLWNPGVVKQALIEGAQRLNSDASMFEQGAGKMDLLASFSYFQKYRDSITLFPSYVDFNECSYMWPYCTQPVYFTAIPTIINPVWEPFLEEKGELLNISISHSNLLWPWSGYISLAIMVTEEGKNFEGTAGGRIIVTITSISDGIRKSSTAVFYLRVKVVPTPPKSQRILWDQYRNMRYPPGYFPRDDLRDKANPLDWTADHPHTTFKGLYYQLRSNGYYVEVLGEPLMCVNLSYYSVYIIVDPEEEFFPAERTRLFEYAEEHGLNIIIFADWFNSSIVEKIRFLDENTKQWWQPETGGSNILALNELLSLWNISLGTQVFDGTFQFGDSVIKYSSGSSIVKAPSNTLVLSANLTDIASVCLMQFFVGEELINEKRPLVVREAVVFALAGFVGVFGDSTCLEDVDSVESKNCLSVMEALLSTAQEKFLDPSLENQLKKVVFAFTDDGLPLYRSVPVCKNYPPVISHQVLNGILPVDFNAERKIQTRLNLISEKLGASSDTFQVQILQEIFGTRKSDEEVITDNVLWKNTRHNVKQLNFLALFERVLEKSTS</sequence>
<evidence type="ECO:0000259" key="8">
    <source>
        <dbReference type="Pfam" id="PF23094"/>
    </source>
</evidence>
<dbReference type="InterPro" id="IPR057032">
    <property type="entry name" value="MBTPS1_4th"/>
</dbReference>
<comment type="similarity">
    <text evidence="1 5">Belongs to the peptidase S8 family.</text>
</comment>
<evidence type="ECO:0000256" key="4">
    <source>
        <dbReference type="ARBA" id="ARBA00022825"/>
    </source>
</evidence>
<evidence type="ECO:0000256" key="1">
    <source>
        <dbReference type="ARBA" id="ARBA00011073"/>
    </source>
</evidence>
<feature type="active site" description="Charge relay system" evidence="5">
    <location>
        <position position="172"/>
    </location>
</feature>
<dbReference type="InterPro" id="IPR015500">
    <property type="entry name" value="Peptidase_S8_subtilisin-rel"/>
</dbReference>
<gene>
    <name evidence="9" type="ORF">EVEC_LOCUS7751</name>
</gene>
<dbReference type="PANTHER" id="PTHR43806">
    <property type="entry name" value="PEPTIDASE S8"/>
    <property type="match status" value="1"/>
</dbReference>
<dbReference type="PROSITE" id="PS51892">
    <property type="entry name" value="SUBTILASE"/>
    <property type="match status" value="1"/>
</dbReference>
<dbReference type="GO" id="GO:0005794">
    <property type="term" value="C:Golgi apparatus"/>
    <property type="evidence" value="ECO:0007669"/>
    <property type="project" value="TreeGrafter"/>
</dbReference>
<evidence type="ECO:0000313" key="10">
    <source>
        <dbReference type="Proteomes" id="UP000274131"/>
    </source>
</evidence>
<dbReference type="PROSITE" id="PS00137">
    <property type="entry name" value="SUBTILASE_HIS"/>
    <property type="match status" value="1"/>
</dbReference>
<evidence type="ECO:0000259" key="7">
    <source>
        <dbReference type="Pfam" id="PF23090"/>
    </source>
</evidence>
<keyword evidence="2 5" id="KW-0645">Protease</keyword>
<keyword evidence="10" id="KW-1185">Reference proteome</keyword>
<dbReference type="InterPro" id="IPR000209">
    <property type="entry name" value="Peptidase_S8/S53_dom"/>
</dbReference>
<keyword evidence="3 5" id="KW-0378">Hydrolase</keyword>
<dbReference type="EMBL" id="UXUI01009071">
    <property type="protein sequence ID" value="VDD93000.1"/>
    <property type="molecule type" value="Genomic_DNA"/>
</dbReference>
<evidence type="ECO:0000256" key="3">
    <source>
        <dbReference type="ARBA" id="ARBA00022801"/>
    </source>
</evidence>
<name>A0A0N4VCH2_ENTVE</name>
<reference evidence="9 10" key="2">
    <citation type="submission" date="2018-10" db="EMBL/GenBank/DDBJ databases">
        <authorList>
            <consortium name="Pathogen Informatics"/>
        </authorList>
    </citation>
    <scope>NUCLEOTIDE SEQUENCE [LARGE SCALE GENOMIC DNA]</scope>
</reference>
<evidence type="ECO:0000313" key="9">
    <source>
        <dbReference type="EMBL" id="VDD93000.1"/>
    </source>
</evidence>
<dbReference type="InterPro" id="IPR050131">
    <property type="entry name" value="Peptidase_S8_subtilisin-like"/>
</dbReference>
<dbReference type="Proteomes" id="UP000274131">
    <property type="component" value="Unassembled WGS sequence"/>
</dbReference>
<dbReference type="InterPro" id="IPR057060">
    <property type="entry name" value="MBTPS1_3rd"/>
</dbReference>
<feature type="domain" description="MBTPS1 third" evidence="8">
    <location>
        <begin position="410"/>
        <end position="520"/>
    </location>
</feature>
<dbReference type="GO" id="GO:0004252">
    <property type="term" value="F:serine-type endopeptidase activity"/>
    <property type="evidence" value="ECO:0007669"/>
    <property type="project" value="UniProtKB-UniRule"/>
</dbReference>
<dbReference type="Gene3D" id="3.40.50.200">
    <property type="entry name" value="Peptidase S8/S53 domain"/>
    <property type="match status" value="1"/>
</dbReference>
<accession>A0A0N4VCH2</accession>